<dbReference type="InterPro" id="IPR050950">
    <property type="entry name" value="HTH-type_LysR_regulators"/>
</dbReference>
<keyword evidence="3" id="KW-0238">DNA-binding</keyword>
<evidence type="ECO:0000259" key="5">
    <source>
        <dbReference type="PROSITE" id="PS50931"/>
    </source>
</evidence>
<reference evidence="6 7" key="1">
    <citation type="submission" date="2017-02" db="EMBL/GenBank/DDBJ databases">
        <title>Paraburkholderia sophoroidis sp. nov. and Paraburkholderia steynii sp. nov. rhizobial symbionts of the fynbos legume Hypocalyptus sophoroides.</title>
        <authorList>
            <person name="Steenkamp E.T."/>
            <person name="Beukes C.W."/>
            <person name="Van Zyl E."/>
            <person name="Avontuur J."/>
            <person name="Chan W.Y."/>
            <person name="Hassen A."/>
            <person name="Palmer M."/>
            <person name="Mthombeni L."/>
            <person name="Phalane F."/>
            <person name="Sereme K."/>
            <person name="Venter S.N."/>
        </authorList>
    </citation>
    <scope>NUCLEOTIDE SEQUENCE [LARGE SCALE GENOMIC DNA]</scope>
    <source>
        <strain evidence="6 7">HC1.1ba</strain>
    </source>
</reference>
<dbReference type="Gene3D" id="1.10.10.10">
    <property type="entry name" value="Winged helix-like DNA-binding domain superfamily/Winged helix DNA-binding domain"/>
    <property type="match status" value="1"/>
</dbReference>
<keyword evidence="2" id="KW-0805">Transcription regulation</keyword>
<sequence>MGMHFDLVDLRLITCIAETDSLTRGAERFHMSVPAASTRIKNLEESMGTKLLYRTSQGVTLTPPGQAFLHHARLVLSQLEQLRGDMQEYARGVKGHVRIFANTTATTEFLPNDLRDYLASHPDVNVDLRERLSHDIVRAVSEGTADVGIVAGNVRPESLQTLPYRSDRLILAVSTSHPLAERESTSFRDVANYDFVGLPEASAIHTFLIRVASDLHTKLHVRIEVGNFEALCRMIEANVGIGVLPRSSAIRYAKTMQIRLVEIEDEWATRDLLICVRSLDLLPSFARELVDQLTQKCAGTAQA</sequence>
<proteinExistence type="inferred from homology"/>
<dbReference type="GO" id="GO:0003700">
    <property type="term" value="F:DNA-binding transcription factor activity"/>
    <property type="evidence" value="ECO:0007669"/>
    <property type="project" value="InterPro"/>
</dbReference>
<dbReference type="InterPro" id="IPR036388">
    <property type="entry name" value="WH-like_DNA-bd_sf"/>
</dbReference>
<dbReference type="SUPFAM" id="SSF53850">
    <property type="entry name" value="Periplasmic binding protein-like II"/>
    <property type="match status" value="1"/>
</dbReference>
<dbReference type="Proteomes" id="UP000294200">
    <property type="component" value="Unassembled WGS sequence"/>
</dbReference>
<evidence type="ECO:0000256" key="4">
    <source>
        <dbReference type="ARBA" id="ARBA00023163"/>
    </source>
</evidence>
<dbReference type="Pfam" id="PF03466">
    <property type="entry name" value="LysR_substrate"/>
    <property type="match status" value="1"/>
</dbReference>
<dbReference type="PANTHER" id="PTHR30419:SF2">
    <property type="entry name" value="LYSR FAMILY TRANSCRIPTIONAL REGULATOR"/>
    <property type="match status" value="1"/>
</dbReference>
<feature type="domain" description="HTH lysR-type" evidence="5">
    <location>
        <begin position="5"/>
        <end position="62"/>
    </location>
</feature>
<evidence type="ECO:0000256" key="1">
    <source>
        <dbReference type="ARBA" id="ARBA00009437"/>
    </source>
</evidence>
<dbReference type="InterPro" id="IPR000847">
    <property type="entry name" value="LysR_HTH_N"/>
</dbReference>
<organism evidence="6 7">
    <name type="scientific">Paraburkholderia steynii</name>
    <dbReference type="NCBI Taxonomy" id="1245441"/>
    <lineage>
        <taxon>Bacteria</taxon>
        <taxon>Pseudomonadati</taxon>
        <taxon>Pseudomonadota</taxon>
        <taxon>Betaproteobacteria</taxon>
        <taxon>Burkholderiales</taxon>
        <taxon>Burkholderiaceae</taxon>
        <taxon>Paraburkholderia</taxon>
    </lineage>
</organism>
<dbReference type="PANTHER" id="PTHR30419">
    <property type="entry name" value="HTH-TYPE TRANSCRIPTIONAL REGULATOR YBHD"/>
    <property type="match status" value="1"/>
</dbReference>
<dbReference type="PROSITE" id="PS50931">
    <property type="entry name" value="HTH_LYSR"/>
    <property type="match status" value="1"/>
</dbReference>
<dbReference type="GO" id="GO:0003677">
    <property type="term" value="F:DNA binding"/>
    <property type="evidence" value="ECO:0007669"/>
    <property type="project" value="UniProtKB-KW"/>
</dbReference>
<dbReference type="EMBL" id="MWML01000064">
    <property type="protein sequence ID" value="TCG07477.1"/>
    <property type="molecule type" value="Genomic_DNA"/>
</dbReference>
<protein>
    <submittedName>
        <fullName evidence="6">LysR family transcriptional regulator</fullName>
    </submittedName>
</protein>
<evidence type="ECO:0000256" key="3">
    <source>
        <dbReference type="ARBA" id="ARBA00023125"/>
    </source>
</evidence>
<evidence type="ECO:0000313" key="6">
    <source>
        <dbReference type="EMBL" id="TCG07477.1"/>
    </source>
</evidence>
<comment type="caution">
    <text evidence="6">The sequence shown here is derived from an EMBL/GenBank/DDBJ whole genome shotgun (WGS) entry which is preliminary data.</text>
</comment>
<dbReference type="Pfam" id="PF00126">
    <property type="entry name" value="HTH_1"/>
    <property type="match status" value="1"/>
</dbReference>
<dbReference type="Gene3D" id="3.40.190.290">
    <property type="match status" value="1"/>
</dbReference>
<comment type="similarity">
    <text evidence="1">Belongs to the LysR transcriptional regulatory family.</text>
</comment>
<dbReference type="CDD" id="cd08421">
    <property type="entry name" value="PBP2_LTTR_like_1"/>
    <property type="match status" value="1"/>
</dbReference>
<keyword evidence="7" id="KW-1185">Reference proteome</keyword>
<dbReference type="GO" id="GO:0005829">
    <property type="term" value="C:cytosol"/>
    <property type="evidence" value="ECO:0007669"/>
    <property type="project" value="TreeGrafter"/>
</dbReference>
<dbReference type="FunFam" id="1.10.10.10:FF:000001">
    <property type="entry name" value="LysR family transcriptional regulator"/>
    <property type="match status" value="1"/>
</dbReference>
<name>A0A4R0XJG5_9BURK</name>
<accession>A0A4R0XJG5</accession>
<dbReference type="AlphaFoldDB" id="A0A4R0XJG5"/>
<keyword evidence="4" id="KW-0804">Transcription</keyword>
<dbReference type="SUPFAM" id="SSF46785">
    <property type="entry name" value="Winged helix' DNA-binding domain"/>
    <property type="match status" value="1"/>
</dbReference>
<dbReference type="InterPro" id="IPR036390">
    <property type="entry name" value="WH_DNA-bd_sf"/>
</dbReference>
<gene>
    <name evidence="6" type="ORF">BZM27_18870</name>
</gene>
<dbReference type="InterPro" id="IPR005119">
    <property type="entry name" value="LysR_subst-bd"/>
</dbReference>
<evidence type="ECO:0000313" key="7">
    <source>
        <dbReference type="Proteomes" id="UP000294200"/>
    </source>
</evidence>
<evidence type="ECO:0000256" key="2">
    <source>
        <dbReference type="ARBA" id="ARBA00023015"/>
    </source>
</evidence>